<name>A0A0U1HY33_YERRO</name>
<dbReference type="Proteomes" id="UP000031914">
    <property type="component" value="Chromosome"/>
</dbReference>
<evidence type="ECO:0000313" key="6">
    <source>
        <dbReference type="Proteomes" id="UP000042054"/>
    </source>
</evidence>
<proteinExistence type="predicted"/>
<dbReference type="EMBL" id="CTKE01000031">
    <property type="protein sequence ID" value="CQI97597.1"/>
    <property type="molecule type" value="Genomic_DNA"/>
</dbReference>
<sequence length="198" mass="22916">MNTLIFSKCKLMTFSFEYVFNHVFSTRNLKEVIMKSYDTIDPFINAINQNTKLVLIDITSVDYIDAYSMLKEIKEKSKVIVLCDSETELHILPKIYNAVLYKTSSILNIIITIERVCDNKCNDMIVDLDSDDFEMPELTKIEKSILELIISGVDNDQIAKLLLITREKVMGYRCNICKKYNINSLSVQYHKDNPPYDG</sequence>
<dbReference type="Proteomes" id="UP000042054">
    <property type="component" value="Unassembled WGS sequence"/>
</dbReference>
<dbReference type="InterPro" id="IPR016032">
    <property type="entry name" value="Sig_transdc_resp-reg_C-effctor"/>
</dbReference>
<feature type="domain" description="HTH luxR-type" evidence="2">
    <location>
        <begin position="138"/>
        <end position="189"/>
    </location>
</feature>
<keyword evidence="5" id="KW-1185">Reference proteome</keyword>
<accession>A0A0U1HY33</accession>
<reference evidence="4 6" key="2">
    <citation type="submission" date="2015-03" db="EMBL/GenBank/DDBJ databases">
        <authorList>
            <person name="Murphy D."/>
        </authorList>
    </citation>
    <scope>NUCLEOTIDE SEQUENCE [LARGE SCALE GENOMIC DNA]</scope>
    <source>
        <strain evidence="4 6">68/02</strain>
    </source>
</reference>
<evidence type="ECO:0000256" key="1">
    <source>
        <dbReference type="ARBA" id="ARBA00023125"/>
    </source>
</evidence>
<dbReference type="Pfam" id="PF00196">
    <property type="entry name" value="GerE"/>
    <property type="match status" value="1"/>
</dbReference>
<evidence type="ECO:0000313" key="3">
    <source>
        <dbReference type="EMBL" id="AJJ09267.1"/>
    </source>
</evidence>
<reference evidence="3 5" key="1">
    <citation type="journal article" date="2015" name="Genome Announc.">
        <title>Thirty-Two Complete Genome Assemblies of Nine Yersinia Species, Including Y. pestis, Y. pseudotuberculosis, and Y. enterocolitica.</title>
        <authorList>
            <person name="Johnson S.L."/>
            <person name="Daligault H.E."/>
            <person name="Davenport K.W."/>
            <person name="Jaissle J."/>
            <person name="Frey K.G."/>
            <person name="Ladner J.T."/>
            <person name="Broomall S.M."/>
            <person name="Bishop-Lilly K.A."/>
            <person name="Bruce D.C."/>
            <person name="Coyne S.R."/>
            <person name="Gibbons H.S."/>
            <person name="Lo C.C."/>
            <person name="Munk A.C."/>
            <person name="Rosenzweig C.N."/>
            <person name="Koroleva G.I."/>
            <person name="Palacios G.F."/>
            <person name="Redden C.L."/>
            <person name="Xu Y."/>
            <person name="Minogue T.D."/>
            <person name="Chain P.S."/>
        </authorList>
    </citation>
    <scope>NUCLEOTIDE SEQUENCE [LARGE SCALE GENOMIC DNA]</scope>
    <source>
        <strain evidence="3 5">YRA</strain>
    </source>
</reference>
<dbReference type="GO" id="GO:0006355">
    <property type="term" value="P:regulation of DNA-templated transcription"/>
    <property type="evidence" value="ECO:0007669"/>
    <property type="project" value="InterPro"/>
</dbReference>
<dbReference type="KEGG" id="yro:CH64_3118"/>
<dbReference type="InterPro" id="IPR000792">
    <property type="entry name" value="Tscrpt_reg_LuxR_C"/>
</dbReference>
<dbReference type="GO" id="GO:0003677">
    <property type="term" value="F:DNA binding"/>
    <property type="evidence" value="ECO:0007669"/>
    <property type="project" value="UniProtKB-KW"/>
</dbReference>
<dbReference type="Gene3D" id="3.40.50.2300">
    <property type="match status" value="1"/>
</dbReference>
<dbReference type="OrthoDB" id="6480598at2"/>
<dbReference type="GO" id="GO:0016301">
    <property type="term" value="F:kinase activity"/>
    <property type="evidence" value="ECO:0007669"/>
    <property type="project" value="UniProtKB-KW"/>
</dbReference>
<protein>
    <submittedName>
        <fullName evidence="3">Bacterial regulatory s, luxR family protein</fullName>
    </submittedName>
    <submittedName>
        <fullName evidence="4">Two component system sensor kinase SsrB</fullName>
    </submittedName>
</protein>
<evidence type="ECO:0000313" key="5">
    <source>
        <dbReference type="Proteomes" id="UP000031914"/>
    </source>
</evidence>
<keyword evidence="1" id="KW-0238">DNA-binding</keyword>
<dbReference type="AlphaFoldDB" id="A0A0U1HY33"/>
<evidence type="ECO:0000313" key="4">
    <source>
        <dbReference type="EMBL" id="CQI97597.1"/>
    </source>
</evidence>
<organism evidence="4 6">
    <name type="scientific">Yersinia rohdei</name>
    <dbReference type="NCBI Taxonomy" id="29485"/>
    <lineage>
        <taxon>Bacteria</taxon>
        <taxon>Pseudomonadati</taxon>
        <taxon>Pseudomonadota</taxon>
        <taxon>Gammaproteobacteria</taxon>
        <taxon>Enterobacterales</taxon>
        <taxon>Yersiniaceae</taxon>
        <taxon>Yersinia</taxon>
    </lineage>
</organism>
<keyword evidence="4" id="KW-0418">Kinase</keyword>
<gene>
    <name evidence="3" type="ORF">CH64_3118</name>
    <name evidence="4" type="ORF">ERS008555_03925</name>
</gene>
<dbReference type="SUPFAM" id="SSF46894">
    <property type="entry name" value="C-terminal effector domain of the bipartite response regulators"/>
    <property type="match status" value="1"/>
</dbReference>
<evidence type="ECO:0000259" key="2">
    <source>
        <dbReference type="Pfam" id="PF00196"/>
    </source>
</evidence>
<dbReference type="EMBL" id="CP009787">
    <property type="protein sequence ID" value="AJJ09267.1"/>
    <property type="molecule type" value="Genomic_DNA"/>
</dbReference>
<keyword evidence="4" id="KW-0808">Transferase</keyword>
<dbReference type="STRING" id="29485.CH64_3118"/>